<dbReference type="GO" id="GO:0070006">
    <property type="term" value="F:metalloaminopeptidase activity"/>
    <property type="evidence" value="ECO:0007669"/>
    <property type="project" value="TreeGrafter"/>
</dbReference>
<feature type="active site" description="Proton acceptor" evidence="17">
    <location>
        <position position="354"/>
    </location>
</feature>
<dbReference type="FunFam" id="2.60.40.1730:FF:000013">
    <property type="entry name" value="Aminopeptidase"/>
    <property type="match status" value="1"/>
</dbReference>
<evidence type="ECO:0000313" key="27">
    <source>
        <dbReference type="Proteomes" id="UP000801492"/>
    </source>
</evidence>
<sequence>MVLLHILGVLLVLIVGCNAKTLTNVSIINDPIPEITTENYRLKPDVFPKHYSIELRVRADFYRAKSFSGSVKIGICIGLNSTETDKEIILNAKNLNVTYTTLYELNKPEKNLLNLSNPYYTVPKLDRVVLRLSEEGMLNETCSYVIGINYNGNLQDEMHGFYLSSYKNKNNQNEWLATTQFEAIYAREAFPCFDEPIFKATFDIKIIHPQEYYVLSNEDVIVRESVGEGMYQTSFKQSPLMSTYLVAFTMSKFANLSEPNIEVGKNSIWSRSTFINQGQYSLNIAPKIIKELNELTNISYTTFISKLDQIAIPDLMAEAMENWGLVTYREPMLLWDEESNTRSKQSVTTVIAHELAHMWFGNLVTLKWWSSAWINEGFAQYFEYFATHKVESHWELDKQFVVEQHQMVLNDDSLLASHPLTLEEDKVLTLNNITNRFDSITYAKGASIIRMMKHFIGEEDFTVGIRRYLAHNQEKNTEPKDVWNAFQYNVETLESEPVTLETIMKTWTEQAGFPVVFVEIEETKTTNIILTQIYLVFKDDSEEVITEPAAWYVPISFTTSETRNFSKAGPDFWLQPKDKNYTLENVIANESSWIVLNIQSSAFIRINYSKQLWKSLEHALKRPDFDGIHVINRAQIVDDSMNLARAGEIPYATAFDIGLYLENETDYYPWYSAFKAFEYLKLRFDHAARVTALLNVHIKNLMQELYNNVRRNDKPTHIDTLKKVLALSWACELNNENCVKDAEQLYRSFRDNNTRIEPDLRKIVYCTALRKSKNNEDWEFLKGRLSETHALSEISTIISALGCTRNVDTLNRYLEYSINPALEIRKQDAQSIFNAVVSGGPDGPPIAFAFLQNKLESIKQSYGGIGGLSSILITLSEHLRDETQIRTFEKFINTTDLGEANETVNNAIERCMENIEWVRRYSSDIQKYLEKIVIIPTTTTTKRTTTIETTSIETTTISSSESTPTSTVAYTTTEDSNRASL</sequence>
<feature type="binding site" evidence="18">
    <location>
        <position position="376"/>
    </location>
    <ligand>
        <name>Zn(2+)</name>
        <dbReference type="ChEBI" id="CHEBI:29105"/>
        <note>catalytic</note>
    </ligand>
</feature>
<feature type="chain" id="PRO_5035432151" description="Aminopeptidase" evidence="22">
    <location>
        <begin position="20"/>
        <end position="981"/>
    </location>
</feature>
<reference evidence="26" key="1">
    <citation type="submission" date="2019-08" db="EMBL/GenBank/DDBJ databases">
        <title>The genome of the North American firefly Photinus pyralis.</title>
        <authorList>
            <consortium name="Photinus pyralis genome working group"/>
            <person name="Fallon T.R."/>
            <person name="Sander Lower S.E."/>
            <person name="Weng J.-K."/>
        </authorList>
    </citation>
    <scope>NUCLEOTIDE SEQUENCE</scope>
    <source>
        <strain evidence="26">TRF0915ILg1</strain>
        <tissue evidence="26">Whole body</tissue>
    </source>
</reference>
<dbReference type="InterPro" id="IPR001930">
    <property type="entry name" value="Peptidase_M1"/>
</dbReference>
<evidence type="ECO:0000256" key="12">
    <source>
        <dbReference type="ARBA" id="ARBA00023049"/>
    </source>
</evidence>
<keyword evidence="4" id="KW-1003">Cell membrane</keyword>
<dbReference type="GO" id="GO:0006508">
    <property type="term" value="P:proteolysis"/>
    <property type="evidence" value="ECO:0007669"/>
    <property type="project" value="UniProtKB-KW"/>
</dbReference>
<dbReference type="AlphaFoldDB" id="A0A8K0CXB5"/>
<dbReference type="Pfam" id="PF11838">
    <property type="entry name" value="ERAP1_C"/>
    <property type="match status" value="1"/>
</dbReference>
<dbReference type="EMBL" id="VTPC01007274">
    <property type="protein sequence ID" value="KAF2894154.1"/>
    <property type="molecule type" value="Genomic_DNA"/>
</dbReference>
<dbReference type="PANTHER" id="PTHR11533">
    <property type="entry name" value="PROTEASE M1 ZINC METALLOPROTEASE"/>
    <property type="match status" value="1"/>
</dbReference>
<dbReference type="EC" id="3.4.11.-" evidence="20"/>
<dbReference type="InterPro" id="IPR014782">
    <property type="entry name" value="Peptidase_M1_dom"/>
</dbReference>
<proteinExistence type="inferred from homology"/>
<dbReference type="CDD" id="cd09601">
    <property type="entry name" value="M1_APN-Q_like"/>
    <property type="match status" value="1"/>
</dbReference>
<keyword evidence="13" id="KW-0472">Membrane</keyword>
<dbReference type="GO" id="GO:0005886">
    <property type="term" value="C:plasma membrane"/>
    <property type="evidence" value="ECO:0007669"/>
    <property type="project" value="UniProtKB-SubCell"/>
</dbReference>
<dbReference type="Pfam" id="PF17900">
    <property type="entry name" value="Peptidase_M1_N"/>
    <property type="match status" value="1"/>
</dbReference>
<dbReference type="FunFam" id="1.10.390.10:FF:000016">
    <property type="entry name" value="Glutamyl aminopeptidase"/>
    <property type="match status" value="1"/>
</dbReference>
<feature type="domain" description="Aminopeptidase N-like N-terminal" evidence="25">
    <location>
        <begin position="48"/>
        <end position="245"/>
    </location>
</feature>
<dbReference type="Gene3D" id="2.60.40.1910">
    <property type="match status" value="1"/>
</dbReference>
<evidence type="ECO:0000256" key="8">
    <source>
        <dbReference type="ARBA" id="ARBA00022723"/>
    </source>
</evidence>
<keyword evidence="14" id="KW-1015">Disulfide bond</keyword>
<dbReference type="SUPFAM" id="SSF55486">
    <property type="entry name" value="Metalloproteases ('zincins'), catalytic domain"/>
    <property type="match status" value="1"/>
</dbReference>
<evidence type="ECO:0000256" key="14">
    <source>
        <dbReference type="ARBA" id="ARBA00023157"/>
    </source>
</evidence>
<keyword evidence="22" id="KW-0732">Signal</keyword>
<keyword evidence="5" id="KW-0336">GPI-anchor</keyword>
<feature type="signal peptide" evidence="22">
    <location>
        <begin position="1"/>
        <end position="19"/>
    </location>
</feature>
<dbReference type="Gene3D" id="2.60.40.1730">
    <property type="entry name" value="tricorn interacting facor f3 domain"/>
    <property type="match status" value="1"/>
</dbReference>
<feature type="non-terminal residue" evidence="26">
    <location>
        <position position="1"/>
    </location>
</feature>
<keyword evidence="11" id="KW-1133">Transmembrane helix</keyword>
<evidence type="ECO:0000256" key="20">
    <source>
        <dbReference type="RuleBase" id="RU364040"/>
    </source>
</evidence>
<feature type="domain" description="Peptidase M1 membrane alanine aminopeptidase" evidence="23">
    <location>
        <begin position="280"/>
        <end position="507"/>
    </location>
</feature>
<dbReference type="SUPFAM" id="SSF63737">
    <property type="entry name" value="Leukotriene A4 hydrolase N-terminal domain"/>
    <property type="match status" value="1"/>
</dbReference>
<evidence type="ECO:0000313" key="26">
    <source>
        <dbReference type="EMBL" id="KAF2894154.1"/>
    </source>
</evidence>
<keyword evidence="7" id="KW-0812">Transmembrane</keyword>
<feature type="site" description="Transition state stabilizer" evidence="19">
    <location>
        <position position="442"/>
    </location>
</feature>
<evidence type="ECO:0000256" key="16">
    <source>
        <dbReference type="ARBA" id="ARBA00023288"/>
    </source>
</evidence>
<evidence type="ECO:0000256" key="19">
    <source>
        <dbReference type="PIRSR" id="PIRSR634016-4"/>
    </source>
</evidence>
<organism evidence="26 27">
    <name type="scientific">Ignelater luminosus</name>
    <name type="common">Cucubano</name>
    <name type="synonym">Pyrophorus luminosus</name>
    <dbReference type="NCBI Taxonomy" id="2038154"/>
    <lineage>
        <taxon>Eukaryota</taxon>
        <taxon>Metazoa</taxon>
        <taxon>Ecdysozoa</taxon>
        <taxon>Arthropoda</taxon>
        <taxon>Hexapoda</taxon>
        <taxon>Insecta</taxon>
        <taxon>Pterygota</taxon>
        <taxon>Neoptera</taxon>
        <taxon>Endopterygota</taxon>
        <taxon>Coleoptera</taxon>
        <taxon>Polyphaga</taxon>
        <taxon>Elateriformia</taxon>
        <taxon>Elateroidea</taxon>
        <taxon>Elateridae</taxon>
        <taxon>Agrypninae</taxon>
        <taxon>Pyrophorini</taxon>
        <taxon>Ignelater</taxon>
    </lineage>
</organism>
<dbReference type="InterPro" id="IPR027268">
    <property type="entry name" value="Peptidase_M4/M1_CTD_sf"/>
</dbReference>
<evidence type="ECO:0000256" key="3">
    <source>
        <dbReference type="ARBA" id="ARBA00010136"/>
    </source>
</evidence>
<feature type="region of interest" description="Disordered" evidence="21">
    <location>
        <begin position="955"/>
        <end position="981"/>
    </location>
</feature>
<accession>A0A8K0CXB5</accession>
<keyword evidence="9 20" id="KW-0378">Hydrolase</keyword>
<evidence type="ECO:0000256" key="18">
    <source>
        <dbReference type="PIRSR" id="PIRSR634016-3"/>
    </source>
</evidence>
<dbReference type="InterPro" id="IPR034016">
    <property type="entry name" value="M1_APN-typ"/>
</dbReference>
<feature type="domain" description="ERAP1-like C-terminal" evidence="24">
    <location>
        <begin position="593"/>
        <end position="910"/>
    </location>
</feature>
<evidence type="ECO:0000256" key="4">
    <source>
        <dbReference type="ARBA" id="ARBA00022475"/>
    </source>
</evidence>
<dbReference type="Proteomes" id="UP000801492">
    <property type="component" value="Unassembled WGS sequence"/>
</dbReference>
<keyword evidence="27" id="KW-1185">Reference proteome</keyword>
<keyword evidence="6 20" id="KW-0645">Protease</keyword>
<evidence type="ECO:0000256" key="2">
    <source>
        <dbReference type="ARBA" id="ARBA00004609"/>
    </source>
</evidence>
<evidence type="ECO:0000256" key="21">
    <source>
        <dbReference type="SAM" id="MobiDB-lite"/>
    </source>
</evidence>
<keyword evidence="8 18" id="KW-0479">Metal-binding</keyword>
<evidence type="ECO:0000256" key="7">
    <source>
        <dbReference type="ARBA" id="ARBA00022692"/>
    </source>
</evidence>
<feature type="binding site" evidence="18">
    <location>
        <position position="353"/>
    </location>
    <ligand>
        <name>Zn(2+)</name>
        <dbReference type="ChEBI" id="CHEBI:29105"/>
        <note>catalytic</note>
    </ligand>
</feature>
<comment type="cofactor">
    <cofactor evidence="18 20">
        <name>Zn(2+)</name>
        <dbReference type="ChEBI" id="CHEBI:29105"/>
    </cofactor>
    <text evidence="18 20">Binds 1 zinc ion per subunit.</text>
</comment>
<keyword evidence="15" id="KW-0325">Glycoprotein</keyword>
<comment type="similarity">
    <text evidence="3 20">Belongs to the peptidase M1 family.</text>
</comment>
<feature type="compositionally biased region" description="Low complexity" evidence="21">
    <location>
        <begin position="955"/>
        <end position="973"/>
    </location>
</feature>
<evidence type="ECO:0000256" key="9">
    <source>
        <dbReference type="ARBA" id="ARBA00022801"/>
    </source>
</evidence>
<comment type="caution">
    <text evidence="26">The sequence shown here is derived from an EMBL/GenBank/DDBJ whole genome shotgun (WGS) entry which is preliminary data.</text>
</comment>
<dbReference type="GO" id="GO:0005737">
    <property type="term" value="C:cytoplasm"/>
    <property type="evidence" value="ECO:0007669"/>
    <property type="project" value="TreeGrafter"/>
</dbReference>
<evidence type="ECO:0000256" key="11">
    <source>
        <dbReference type="ARBA" id="ARBA00022989"/>
    </source>
</evidence>
<dbReference type="FunFam" id="1.25.50.20:FF:000001">
    <property type="entry name" value="Aminopeptidase"/>
    <property type="match status" value="1"/>
</dbReference>
<dbReference type="InterPro" id="IPR045357">
    <property type="entry name" value="Aminopeptidase_N-like_N"/>
</dbReference>
<comment type="subcellular location">
    <subcellularLocation>
        <location evidence="2">Cell membrane</location>
        <topology evidence="2">Lipid-anchor</topology>
        <topology evidence="2">GPI-anchor</topology>
    </subcellularLocation>
    <subcellularLocation>
        <location evidence="1">Membrane</location>
        <topology evidence="1">Single-pass membrane protein</topology>
    </subcellularLocation>
</comment>
<evidence type="ECO:0000259" key="24">
    <source>
        <dbReference type="Pfam" id="PF11838"/>
    </source>
</evidence>
<name>A0A8K0CXB5_IGNLU</name>
<dbReference type="Pfam" id="PF01433">
    <property type="entry name" value="Peptidase_M1"/>
    <property type="match status" value="1"/>
</dbReference>
<dbReference type="GO" id="GO:0098552">
    <property type="term" value="C:side of membrane"/>
    <property type="evidence" value="ECO:0007669"/>
    <property type="project" value="UniProtKB-KW"/>
</dbReference>
<keyword evidence="12 20" id="KW-0482">Metalloprotease</keyword>
<evidence type="ECO:0000256" key="10">
    <source>
        <dbReference type="ARBA" id="ARBA00022833"/>
    </source>
</evidence>
<evidence type="ECO:0000256" key="6">
    <source>
        <dbReference type="ARBA" id="ARBA00022670"/>
    </source>
</evidence>
<evidence type="ECO:0000256" key="17">
    <source>
        <dbReference type="PIRSR" id="PIRSR634016-1"/>
    </source>
</evidence>
<dbReference type="GO" id="GO:0008270">
    <property type="term" value="F:zinc ion binding"/>
    <property type="evidence" value="ECO:0007669"/>
    <property type="project" value="UniProtKB-UniRule"/>
</dbReference>
<dbReference type="InterPro" id="IPR024571">
    <property type="entry name" value="ERAP1-like_C_dom"/>
</dbReference>
<dbReference type="GO" id="GO:0043171">
    <property type="term" value="P:peptide catabolic process"/>
    <property type="evidence" value="ECO:0007669"/>
    <property type="project" value="TreeGrafter"/>
</dbReference>
<dbReference type="InterPro" id="IPR050344">
    <property type="entry name" value="Peptidase_M1_aminopeptidases"/>
</dbReference>
<dbReference type="PRINTS" id="PR00756">
    <property type="entry name" value="ALADIPTASE"/>
</dbReference>
<feature type="binding site" evidence="18">
    <location>
        <position position="357"/>
    </location>
    <ligand>
        <name>Zn(2+)</name>
        <dbReference type="ChEBI" id="CHEBI:29105"/>
        <note>catalytic</note>
    </ligand>
</feature>
<evidence type="ECO:0000259" key="23">
    <source>
        <dbReference type="Pfam" id="PF01433"/>
    </source>
</evidence>
<evidence type="ECO:0000256" key="15">
    <source>
        <dbReference type="ARBA" id="ARBA00023180"/>
    </source>
</evidence>
<protein>
    <recommendedName>
        <fullName evidence="20">Aminopeptidase</fullName>
        <ecNumber evidence="20">3.4.11.-</ecNumber>
    </recommendedName>
</protein>
<dbReference type="GO" id="GO:0005615">
    <property type="term" value="C:extracellular space"/>
    <property type="evidence" value="ECO:0007669"/>
    <property type="project" value="TreeGrafter"/>
</dbReference>
<keyword evidence="10 18" id="KW-0862">Zinc</keyword>
<evidence type="ECO:0000256" key="5">
    <source>
        <dbReference type="ARBA" id="ARBA00022622"/>
    </source>
</evidence>
<dbReference type="InterPro" id="IPR042097">
    <property type="entry name" value="Aminopeptidase_N-like_N_sf"/>
</dbReference>
<evidence type="ECO:0000256" key="13">
    <source>
        <dbReference type="ARBA" id="ARBA00023136"/>
    </source>
</evidence>
<dbReference type="PANTHER" id="PTHR11533:SF301">
    <property type="entry name" value="AMINOPEPTIDASE"/>
    <property type="match status" value="1"/>
</dbReference>
<evidence type="ECO:0000259" key="25">
    <source>
        <dbReference type="Pfam" id="PF17900"/>
    </source>
</evidence>
<keyword evidence="16" id="KW-0449">Lipoprotein</keyword>
<dbReference type="OrthoDB" id="10031169at2759"/>
<dbReference type="Gene3D" id="1.10.390.10">
    <property type="entry name" value="Neutral Protease Domain 2"/>
    <property type="match status" value="1"/>
</dbReference>
<dbReference type="GO" id="GO:0042277">
    <property type="term" value="F:peptide binding"/>
    <property type="evidence" value="ECO:0007669"/>
    <property type="project" value="TreeGrafter"/>
</dbReference>
<keyword evidence="20" id="KW-0031">Aminopeptidase</keyword>
<evidence type="ECO:0000256" key="1">
    <source>
        <dbReference type="ARBA" id="ARBA00004167"/>
    </source>
</evidence>
<dbReference type="Gene3D" id="1.25.50.20">
    <property type="match status" value="1"/>
</dbReference>
<evidence type="ECO:0000256" key="22">
    <source>
        <dbReference type="SAM" id="SignalP"/>
    </source>
</evidence>
<gene>
    <name evidence="26" type="ORF">ILUMI_12018</name>
</gene>